<sequence>MANNQGHQTTPSNVPFLDTAQLINVAVKDQAAKHSTILMKMEEIIEAYLETTIRNVVVLVPIYFNDPQRQTTKDFSVNSGLNVMQTIHLSTTTAIVYGLDKKAINYAEKNIFIFYLSGGIHGLTSLFALCSRNLDVGVAAGFVSLLCGIGHNPTLSTFTCCKPSM</sequence>
<accession>A0A0B2PKT1</accession>
<keyword evidence="4" id="KW-0346">Stress response</keyword>
<dbReference type="Gene3D" id="3.30.420.40">
    <property type="match status" value="1"/>
</dbReference>
<comment type="similarity">
    <text evidence="1">Belongs to the heat shock protein 70 family.</text>
</comment>
<dbReference type="Proteomes" id="UP000053555">
    <property type="component" value="Unassembled WGS sequence"/>
</dbReference>
<dbReference type="InterPro" id="IPR013126">
    <property type="entry name" value="Hsp_70_fam"/>
</dbReference>
<dbReference type="InterPro" id="IPR043129">
    <property type="entry name" value="ATPase_NBD"/>
</dbReference>
<dbReference type="Pfam" id="PF00012">
    <property type="entry name" value="HSP70"/>
    <property type="match status" value="1"/>
</dbReference>
<name>A0A0B2PKT1_GLYSO</name>
<evidence type="ECO:0000256" key="1">
    <source>
        <dbReference type="ARBA" id="ARBA00007381"/>
    </source>
</evidence>
<keyword evidence="3" id="KW-0067">ATP-binding</keyword>
<reference evidence="4" key="1">
    <citation type="submission" date="2014-07" db="EMBL/GenBank/DDBJ databases">
        <title>Identification of a novel salt tolerance gene in wild soybean by whole-genome sequencing.</title>
        <authorList>
            <person name="Lam H.-M."/>
            <person name="Qi X."/>
            <person name="Li M.-W."/>
            <person name="Liu X."/>
            <person name="Xie M."/>
            <person name="Ni M."/>
            <person name="Xu X."/>
        </authorList>
    </citation>
    <scope>NUCLEOTIDE SEQUENCE [LARGE SCALE GENOMIC DNA]</scope>
    <source>
        <tissue evidence="4">Root</tissue>
    </source>
</reference>
<evidence type="ECO:0000313" key="4">
    <source>
        <dbReference type="EMBL" id="KHN08319.1"/>
    </source>
</evidence>
<dbReference type="GO" id="GO:0140662">
    <property type="term" value="F:ATP-dependent protein folding chaperone"/>
    <property type="evidence" value="ECO:0007669"/>
    <property type="project" value="InterPro"/>
</dbReference>
<dbReference type="PANTHER" id="PTHR19375">
    <property type="entry name" value="HEAT SHOCK PROTEIN 70KDA"/>
    <property type="match status" value="1"/>
</dbReference>
<evidence type="ECO:0000256" key="2">
    <source>
        <dbReference type="ARBA" id="ARBA00022741"/>
    </source>
</evidence>
<dbReference type="AlphaFoldDB" id="A0A0B2PKT1"/>
<organism evidence="4">
    <name type="scientific">Glycine soja</name>
    <name type="common">Wild soybean</name>
    <dbReference type="NCBI Taxonomy" id="3848"/>
    <lineage>
        <taxon>Eukaryota</taxon>
        <taxon>Viridiplantae</taxon>
        <taxon>Streptophyta</taxon>
        <taxon>Embryophyta</taxon>
        <taxon>Tracheophyta</taxon>
        <taxon>Spermatophyta</taxon>
        <taxon>Magnoliopsida</taxon>
        <taxon>eudicotyledons</taxon>
        <taxon>Gunneridae</taxon>
        <taxon>Pentapetalae</taxon>
        <taxon>rosids</taxon>
        <taxon>fabids</taxon>
        <taxon>Fabales</taxon>
        <taxon>Fabaceae</taxon>
        <taxon>Papilionoideae</taxon>
        <taxon>50 kb inversion clade</taxon>
        <taxon>NPAAA clade</taxon>
        <taxon>indigoferoid/millettioid clade</taxon>
        <taxon>Phaseoleae</taxon>
        <taxon>Glycine</taxon>
        <taxon>Glycine subgen. Soja</taxon>
    </lineage>
</organism>
<protein>
    <submittedName>
        <fullName evidence="4">Heat shock 70 kDa protein 3</fullName>
    </submittedName>
</protein>
<evidence type="ECO:0000256" key="3">
    <source>
        <dbReference type="ARBA" id="ARBA00022840"/>
    </source>
</evidence>
<dbReference type="EMBL" id="KN666121">
    <property type="protein sequence ID" value="KHN08319.1"/>
    <property type="molecule type" value="Genomic_DNA"/>
</dbReference>
<dbReference type="Gramene" id="XM_028359392.1">
    <property type="protein sequence ID" value="XP_028215193.1"/>
    <property type="gene ID" value="LOC114397326"/>
</dbReference>
<keyword evidence="2" id="KW-0547">Nucleotide-binding</keyword>
<proteinExistence type="inferred from homology"/>
<dbReference type="GO" id="GO:0005524">
    <property type="term" value="F:ATP binding"/>
    <property type="evidence" value="ECO:0007669"/>
    <property type="project" value="UniProtKB-KW"/>
</dbReference>
<gene>
    <name evidence="4" type="ORF">glysoja_034127</name>
</gene>
<dbReference type="FunFam" id="3.30.420.40:FF:000028">
    <property type="entry name" value="heat shock 70 kDa protein-like"/>
    <property type="match status" value="1"/>
</dbReference>
<dbReference type="SUPFAM" id="SSF53067">
    <property type="entry name" value="Actin-like ATPase domain"/>
    <property type="match status" value="1"/>
</dbReference>